<dbReference type="Proteomes" id="UP001432251">
    <property type="component" value="Chromosome"/>
</dbReference>
<organism evidence="1 2">
    <name type="scientific">Streptomyces citrinus</name>
    <dbReference type="NCBI Taxonomy" id="3118173"/>
    <lineage>
        <taxon>Bacteria</taxon>
        <taxon>Bacillati</taxon>
        <taxon>Actinomycetota</taxon>
        <taxon>Actinomycetes</taxon>
        <taxon>Kitasatosporales</taxon>
        <taxon>Streptomycetaceae</taxon>
        <taxon>Streptomyces</taxon>
    </lineage>
</organism>
<accession>A0ACD5AHF4</accession>
<reference evidence="1" key="1">
    <citation type="journal article" date="2025" name="Int. J. Syst. Evol. Microbiol.">
        <title>Streptomyces citrinus sp. nov., with yellow diffusible pigment.</title>
        <authorList>
            <person name="He Y."/>
            <person name="Yang E."/>
            <person name="Xu J."/>
            <person name="Sun Y."/>
            <person name="Sun L."/>
        </authorList>
    </citation>
    <scope>NUCLEOTIDE SEQUENCE</scope>
    <source>
        <strain evidence="1">Q6</strain>
    </source>
</reference>
<protein>
    <submittedName>
        <fullName evidence="1">M4 family metallopeptidase</fullName>
    </submittedName>
</protein>
<evidence type="ECO:0000313" key="1">
    <source>
        <dbReference type="EMBL" id="WWQ66666.1"/>
    </source>
</evidence>
<keyword evidence="2" id="KW-1185">Reference proteome</keyword>
<proteinExistence type="predicted"/>
<gene>
    <name evidence="1" type="ORF">V2W30_27235</name>
</gene>
<dbReference type="EMBL" id="CP146022">
    <property type="protein sequence ID" value="WWQ66666.1"/>
    <property type="molecule type" value="Genomic_DNA"/>
</dbReference>
<name>A0ACD5AHF4_9ACTN</name>
<sequence>MDSALLAALIGTVGGGLATAGAAWLKGRTNARTAARLIYAELTRDSSAVAYFRQTGHWMAPNLSRAAWDNHGELIARRRSSESFETVHRGYEALELAPFLADDALSPAVRDQWLRGEVERLAAAIREIGALAQVSRPQVEQWTRRLEDAGRPDGGAPLIRTDTGMVPLTLLERIVDGSVPPLAYEGLGVVVSNGVVEVKAWAREEDLAEVVVFDAGGGKELDALPPVRWSGRPPTGDVAADEAYDGLTAAARFVREVLGRDTVVQKGGPLAAAVHYDKGFNNSFWNGSLIVFGDGDNKLFGRFTRCPELVGAEVWRSLPEMMTSFQFYGENGALSTSLCDVFGLLIKQFSLGQSVDEADWVLGAGLFAPGVRGVGLRSLKAPGTAYDDPTLGKDPQPAHMDDYVRTDRDNGGVHINGGIPGHAFYRLAAALGGNAWERAGLIWWVALISGEIGHRTRFADFARLTVAAARARYGDDSEELRAVRDSWDAVGIRP</sequence>
<evidence type="ECO:0000313" key="2">
    <source>
        <dbReference type="Proteomes" id="UP001432251"/>
    </source>
</evidence>